<sequence length="477" mass="53189">MYPVIPDDPVLALDIESVMEEQNVNNLNKVPSQTNASKLDPNHPGRSTDLLDLQTENQFLRKQLNTCLLHGHLVFPLILSNSLRRRLLSRLSSSGAPGKTQSALCPTDESKFPKSFACSDPNDSSYFCSYGHFAIHAEMINDIVRTESYRNFILANGSTHFAGKTVLDVGCGSGVLSLFASEAGAAHVYGVEASMDIFAAAQETVIANQLSDRITLFRDCAESVKLPVDHVDVVISEWMGYFLLFESMLDSVIQVALRYLAPDGHIYPRHYSLHLLGVSCGRKLRHDCVDLWDNVYGFQMPALHRAALAEAHILDISNPLVTGPIDAADGFRILTSKPCHLYSLDLEAVLRQRKEQPASHWSDLQSAECTIDLWIDFASDINAKYQLDAFVGYFDVHFDENAPNQVSFSTSPTSHATHWKQTVFFLEKPITVETGDHVTGKFKIRRAIKDARGLEFFLQLDPLHGQPIVHQLFSMVN</sequence>
<comment type="caution">
    <text evidence="10">The sequence shown here is derived from an EMBL/GenBank/DDBJ whole genome shotgun (WGS) entry which is preliminary data.</text>
</comment>
<dbReference type="PROSITE" id="PS51678">
    <property type="entry name" value="SAM_MT_PRMT"/>
    <property type="match status" value="1"/>
</dbReference>
<dbReference type="EMBL" id="LUCM01004876">
    <property type="protein sequence ID" value="KAA0193677.1"/>
    <property type="molecule type" value="Genomic_DNA"/>
</dbReference>
<dbReference type="GO" id="GO:0035242">
    <property type="term" value="F:protein-arginine omega-N asymmetric methyltransferase activity"/>
    <property type="evidence" value="ECO:0007669"/>
    <property type="project" value="UniProtKB-EC"/>
</dbReference>
<keyword evidence="3 6" id="KW-0808">Transferase</keyword>
<dbReference type="GO" id="GO:0032259">
    <property type="term" value="P:methylation"/>
    <property type="evidence" value="ECO:0007669"/>
    <property type="project" value="UniProtKB-KW"/>
</dbReference>
<evidence type="ECO:0000256" key="6">
    <source>
        <dbReference type="PROSITE-ProRule" id="PRU01015"/>
    </source>
</evidence>
<dbReference type="InterPro" id="IPR041698">
    <property type="entry name" value="Methyltransf_25"/>
</dbReference>
<evidence type="ECO:0000259" key="8">
    <source>
        <dbReference type="Pfam" id="PF13649"/>
    </source>
</evidence>
<dbReference type="PANTHER" id="PTHR11006:SF53">
    <property type="entry name" value="PROTEIN ARGININE N-METHYLTRANSFERASE 3"/>
    <property type="match status" value="1"/>
</dbReference>
<keyword evidence="11" id="KW-1185">Reference proteome</keyword>
<name>A0A8E0RXB3_9TREM</name>
<evidence type="ECO:0000256" key="1">
    <source>
        <dbReference type="ARBA" id="ARBA00011925"/>
    </source>
</evidence>
<evidence type="ECO:0000256" key="7">
    <source>
        <dbReference type="SAM" id="MobiDB-lite"/>
    </source>
</evidence>
<dbReference type="Gene3D" id="3.40.50.150">
    <property type="entry name" value="Vaccinia Virus protein VP39"/>
    <property type="match status" value="1"/>
</dbReference>
<evidence type="ECO:0000256" key="5">
    <source>
        <dbReference type="ARBA" id="ARBA00049303"/>
    </source>
</evidence>
<dbReference type="Pfam" id="PF13649">
    <property type="entry name" value="Methyltransf_25"/>
    <property type="match status" value="1"/>
</dbReference>
<feature type="compositionally biased region" description="Polar residues" evidence="7">
    <location>
        <begin position="25"/>
        <end position="37"/>
    </location>
</feature>
<dbReference type="EC" id="2.1.1.319" evidence="1"/>
<dbReference type="InterPro" id="IPR029063">
    <property type="entry name" value="SAM-dependent_MTases_sf"/>
</dbReference>
<dbReference type="InterPro" id="IPR025799">
    <property type="entry name" value="Arg_MeTrfase"/>
</dbReference>
<comment type="catalytic activity">
    <reaction evidence="5">
        <text>L-arginyl-[protein] + S-adenosyl-L-methionine = N(omega)-methyl-L-arginyl-[protein] + S-adenosyl-L-homocysteine + H(+)</text>
        <dbReference type="Rhea" id="RHEA:48100"/>
        <dbReference type="Rhea" id="RHEA-COMP:10532"/>
        <dbReference type="Rhea" id="RHEA-COMP:11990"/>
        <dbReference type="ChEBI" id="CHEBI:15378"/>
        <dbReference type="ChEBI" id="CHEBI:29965"/>
        <dbReference type="ChEBI" id="CHEBI:57856"/>
        <dbReference type="ChEBI" id="CHEBI:59789"/>
        <dbReference type="ChEBI" id="CHEBI:65280"/>
    </reaction>
    <physiologicalReaction direction="left-to-right" evidence="5">
        <dbReference type="Rhea" id="RHEA:48101"/>
    </physiologicalReaction>
</comment>
<dbReference type="InterPro" id="IPR055135">
    <property type="entry name" value="PRMT_dom"/>
</dbReference>
<feature type="domain" description="Protein arginine N-methyltransferase" evidence="9">
    <location>
        <begin position="273"/>
        <end position="459"/>
    </location>
</feature>
<keyword evidence="2 6" id="KW-0489">Methyltransferase</keyword>
<dbReference type="Pfam" id="PF22528">
    <property type="entry name" value="PRMT_C"/>
    <property type="match status" value="1"/>
</dbReference>
<dbReference type="GO" id="GO:0005634">
    <property type="term" value="C:nucleus"/>
    <property type="evidence" value="ECO:0007669"/>
    <property type="project" value="TreeGrafter"/>
</dbReference>
<organism evidence="10 11">
    <name type="scientific">Fasciolopsis buskii</name>
    <dbReference type="NCBI Taxonomy" id="27845"/>
    <lineage>
        <taxon>Eukaryota</taxon>
        <taxon>Metazoa</taxon>
        <taxon>Spiralia</taxon>
        <taxon>Lophotrochozoa</taxon>
        <taxon>Platyhelminthes</taxon>
        <taxon>Trematoda</taxon>
        <taxon>Digenea</taxon>
        <taxon>Plagiorchiida</taxon>
        <taxon>Echinostomata</taxon>
        <taxon>Echinostomatoidea</taxon>
        <taxon>Fasciolidae</taxon>
        <taxon>Fasciolopsis</taxon>
    </lineage>
</organism>
<dbReference type="SUPFAM" id="SSF53335">
    <property type="entry name" value="S-adenosyl-L-methionine-dependent methyltransferases"/>
    <property type="match status" value="1"/>
</dbReference>
<dbReference type="OrthoDB" id="245173at2759"/>
<evidence type="ECO:0000256" key="2">
    <source>
        <dbReference type="ARBA" id="ARBA00022603"/>
    </source>
</evidence>
<dbReference type="Proteomes" id="UP000728185">
    <property type="component" value="Unassembled WGS sequence"/>
</dbReference>
<dbReference type="PANTHER" id="PTHR11006">
    <property type="entry name" value="PROTEIN ARGININE N-METHYLTRANSFERASE"/>
    <property type="match status" value="1"/>
</dbReference>
<dbReference type="Gene3D" id="2.70.160.11">
    <property type="entry name" value="Hnrnp arginine n-methyltransferase1"/>
    <property type="match status" value="1"/>
</dbReference>
<evidence type="ECO:0000256" key="3">
    <source>
        <dbReference type="ARBA" id="ARBA00022679"/>
    </source>
</evidence>
<dbReference type="FunFam" id="3.40.50.150:FF:000003">
    <property type="entry name" value="Blast:Protein arginine N-methyltransferase 1"/>
    <property type="match status" value="1"/>
</dbReference>
<evidence type="ECO:0000313" key="10">
    <source>
        <dbReference type="EMBL" id="KAA0193677.1"/>
    </source>
</evidence>
<evidence type="ECO:0000256" key="4">
    <source>
        <dbReference type="ARBA" id="ARBA00022691"/>
    </source>
</evidence>
<dbReference type="CDD" id="cd02440">
    <property type="entry name" value="AdoMet_MTases"/>
    <property type="match status" value="1"/>
</dbReference>
<accession>A0A8E0RXB3</accession>
<dbReference type="GO" id="GO:0042054">
    <property type="term" value="F:histone methyltransferase activity"/>
    <property type="evidence" value="ECO:0007669"/>
    <property type="project" value="TreeGrafter"/>
</dbReference>
<proteinExistence type="predicted"/>
<reference evidence="10" key="1">
    <citation type="submission" date="2019-05" db="EMBL/GenBank/DDBJ databases">
        <title>Annotation for the trematode Fasciolopsis buski.</title>
        <authorList>
            <person name="Choi Y.-J."/>
        </authorList>
    </citation>
    <scope>NUCLEOTIDE SEQUENCE</scope>
    <source>
        <strain evidence="10">HT</strain>
        <tissue evidence="10">Whole worm</tissue>
    </source>
</reference>
<evidence type="ECO:0000313" key="11">
    <source>
        <dbReference type="Proteomes" id="UP000728185"/>
    </source>
</evidence>
<gene>
    <name evidence="10" type="ORF">FBUS_00270</name>
</gene>
<feature type="region of interest" description="Disordered" evidence="7">
    <location>
        <begin position="25"/>
        <end position="46"/>
    </location>
</feature>
<protein>
    <recommendedName>
        <fullName evidence="1">type I protein arginine methyltransferase</fullName>
        <ecNumber evidence="1">2.1.1.319</ecNumber>
    </recommendedName>
</protein>
<keyword evidence="4 6" id="KW-0949">S-adenosyl-L-methionine</keyword>
<dbReference type="AlphaFoldDB" id="A0A8E0RXB3"/>
<evidence type="ECO:0000259" key="9">
    <source>
        <dbReference type="Pfam" id="PF22528"/>
    </source>
</evidence>
<feature type="domain" description="Methyltransferase" evidence="8">
    <location>
        <begin position="166"/>
        <end position="264"/>
    </location>
</feature>